<keyword evidence="8" id="KW-1185">Reference proteome</keyword>
<dbReference type="PROSITE" id="PS52015">
    <property type="entry name" value="TONB_CTD"/>
    <property type="match status" value="1"/>
</dbReference>
<feature type="compositionally biased region" description="Polar residues" evidence="5">
    <location>
        <begin position="140"/>
        <end position="151"/>
    </location>
</feature>
<dbReference type="Pfam" id="PF03544">
    <property type="entry name" value="TonB_C"/>
    <property type="match status" value="1"/>
</dbReference>
<keyword evidence="3" id="KW-1133">Transmembrane helix</keyword>
<reference evidence="7 8" key="1">
    <citation type="submission" date="2019-02" db="EMBL/GenBank/DDBJ databases">
        <title>Deep-cultivation of Planctomycetes and their phenomic and genomic characterization uncovers novel biology.</title>
        <authorList>
            <person name="Wiegand S."/>
            <person name="Jogler M."/>
            <person name="Boedeker C."/>
            <person name="Pinto D."/>
            <person name="Vollmers J."/>
            <person name="Rivas-Marin E."/>
            <person name="Kohn T."/>
            <person name="Peeters S.H."/>
            <person name="Heuer A."/>
            <person name="Rast P."/>
            <person name="Oberbeckmann S."/>
            <person name="Bunk B."/>
            <person name="Jeske O."/>
            <person name="Meyerdierks A."/>
            <person name="Storesund J.E."/>
            <person name="Kallscheuer N."/>
            <person name="Luecker S."/>
            <person name="Lage O.M."/>
            <person name="Pohl T."/>
            <person name="Merkel B.J."/>
            <person name="Hornburger P."/>
            <person name="Mueller R.-W."/>
            <person name="Bruemmer F."/>
            <person name="Labrenz M."/>
            <person name="Spormann A.M."/>
            <person name="Op den Camp H."/>
            <person name="Overmann J."/>
            <person name="Amann R."/>
            <person name="Jetten M.S.M."/>
            <person name="Mascher T."/>
            <person name="Medema M.H."/>
            <person name="Devos D.P."/>
            <person name="Kaster A.-K."/>
            <person name="Ovreas L."/>
            <person name="Rohde M."/>
            <person name="Galperin M.Y."/>
            <person name="Jogler C."/>
        </authorList>
    </citation>
    <scope>NUCLEOTIDE SEQUENCE [LARGE SCALE GENOMIC DNA]</scope>
    <source>
        <strain evidence="7 8">Pla133</strain>
    </source>
</reference>
<dbReference type="GO" id="GO:0055085">
    <property type="term" value="P:transmembrane transport"/>
    <property type="evidence" value="ECO:0007669"/>
    <property type="project" value="InterPro"/>
</dbReference>
<feature type="compositionally biased region" description="Acidic residues" evidence="5">
    <location>
        <begin position="154"/>
        <end position="163"/>
    </location>
</feature>
<dbReference type="GO" id="GO:0016020">
    <property type="term" value="C:membrane"/>
    <property type="evidence" value="ECO:0007669"/>
    <property type="project" value="UniProtKB-SubCell"/>
</dbReference>
<gene>
    <name evidence="7" type="ORF">Pla133_36650</name>
</gene>
<dbReference type="Gene3D" id="3.30.1150.10">
    <property type="match status" value="1"/>
</dbReference>
<dbReference type="SUPFAM" id="SSF74653">
    <property type="entry name" value="TolA/TonB C-terminal domain"/>
    <property type="match status" value="1"/>
</dbReference>
<organism evidence="7 8">
    <name type="scientific">Engelhardtia mirabilis</name>
    <dbReference type="NCBI Taxonomy" id="2528011"/>
    <lineage>
        <taxon>Bacteria</taxon>
        <taxon>Pseudomonadati</taxon>
        <taxon>Planctomycetota</taxon>
        <taxon>Planctomycetia</taxon>
        <taxon>Planctomycetia incertae sedis</taxon>
        <taxon>Engelhardtia</taxon>
    </lineage>
</organism>
<dbReference type="InterPro" id="IPR006260">
    <property type="entry name" value="TonB/TolA_C"/>
</dbReference>
<feature type="compositionally biased region" description="Gly residues" evidence="5">
    <location>
        <begin position="98"/>
        <end position="112"/>
    </location>
</feature>
<evidence type="ECO:0000256" key="2">
    <source>
        <dbReference type="ARBA" id="ARBA00022692"/>
    </source>
</evidence>
<keyword evidence="2" id="KW-0812">Transmembrane</keyword>
<dbReference type="Proteomes" id="UP000316921">
    <property type="component" value="Chromosome"/>
</dbReference>
<evidence type="ECO:0000256" key="3">
    <source>
        <dbReference type="ARBA" id="ARBA00022989"/>
    </source>
</evidence>
<dbReference type="NCBIfam" id="TIGR01352">
    <property type="entry name" value="tonB_Cterm"/>
    <property type="match status" value="1"/>
</dbReference>
<dbReference type="AlphaFoldDB" id="A0A518BNP2"/>
<feature type="region of interest" description="Disordered" evidence="5">
    <location>
        <begin position="74"/>
        <end position="187"/>
    </location>
</feature>
<feature type="domain" description="TonB C-terminal" evidence="6">
    <location>
        <begin position="194"/>
        <end position="287"/>
    </location>
</feature>
<accession>A0A518BNP2</accession>
<keyword evidence="4" id="KW-0472">Membrane</keyword>
<dbReference type="KEGG" id="pbap:Pla133_36650"/>
<evidence type="ECO:0000313" key="8">
    <source>
        <dbReference type="Proteomes" id="UP000316921"/>
    </source>
</evidence>
<protein>
    <submittedName>
        <fullName evidence="7">Gram-negative bacterial tonB protein</fullName>
    </submittedName>
</protein>
<evidence type="ECO:0000259" key="6">
    <source>
        <dbReference type="PROSITE" id="PS52015"/>
    </source>
</evidence>
<proteinExistence type="predicted"/>
<dbReference type="RefSeq" id="WP_145067682.1">
    <property type="nucleotide sequence ID" value="NZ_CP036287.1"/>
</dbReference>
<evidence type="ECO:0000256" key="4">
    <source>
        <dbReference type="ARBA" id="ARBA00023136"/>
    </source>
</evidence>
<dbReference type="InterPro" id="IPR037682">
    <property type="entry name" value="TonB_C"/>
</dbReference>
<evidence type="ECO:0000256" key="5">
    <source>
        <dbReference type="SAM" id="MobiDB-lite"/>
    </source>
</evidence>
<evidence type="ECO:0000256" key="1">
    <source>
        <dbReference type="ARBA" id="ARBA00004167"/>
    </source>
</evidence>
<name>A0A518BNP2_9BACT</name>
<evidence type="ECO:0000313" key="7">
    <source>
        <dbReference type="EMBL" id="QDU68566.1"/>
    </source>
</evidence>
<comment type="subcellular location">
    <subcellularLocation>
        <location evidence="1">Membrane</location>
        <topology evidence="1">Single-pass membrane protein</topology>
    </subcellularLocation>
</comment>
<dbReference type="EMBL" id="CP036287">
    <property type="protein sequence ID" value="QDU68566.1"/>
    <property type="molecule type" value="Genomic_DNA"/>
</dbReference>
<sequence length="287" mass="29418">MGRDWRAALLVAALVHAGVLLMGSDSLDAKPLALGHGMGPRGDFKVVALTPDQARLLLARRGSERVPILVEAGGAGRSATTTPIPLLSPRPQGPSGSSLGGGPTLGDLGAGRSGQAPTRETLRESVLGAPESLPAAPTPESGSPNQPNLAGSESADDPTEGPDESGAGELAGSGGQQARDTGAADGDRAIGLDTATLDALSVIRISPAYPPELAARGVKGIVRFEFTVNSLGRAENIVRLQSGGHWLLDDGAERALRLWRFPLSQLSARGWVGKKFRVSIGFGTNPP</sequence>